<gene>
    <name evidence="2" type="ORF">BUALT_Bualt17G0033300</name>
</gene>
<accession>A0AAV6W3Z7</accession>
<dbReference type="AlphaFoldDB" id="A0AAV6W3Z7"/>
<feature type="region of interest" description="Disordered" evidence="1">
    <location>
        <begin position="1"/>
        <end position="20"/>
    </location>
</feature>
<organism evidence="2 3">
    <name type="scientific">Buddleja alternifolia</name>
    <dbReference type="NCBI Taxonomy" id="168488"/>
    <lineage>
        <taxon>Eukaryota</taxon>
        <taxon>Viridiplantae</taxon>
        <taxon>Streptophyta</taxon>
        <taxon>Embryophyta</taxon>
        <taxon>Tracheophyta</taxon>
        <taxon>Spermatophyta</taxon>
        <taxon>Magnoliopsida</taxon>
        <taxon>eudicotyledons</taxon>
        <taxon>Gunneridae</taxon>
        <taxon>Pentapetalae</taxon>
        <taxon>asterids</taxon>
        <taxon>lamiids</taxon>
        <taxon>Lamiales</taxon>
        <taxon>Scrophulariaceae</taxon>
        <taxon>Buddlejeae</taxon>
        <taxon>Buddleja</taxon>
    </lineage>
</organism>
<reference evidence="2" key="1">
    <citation type="submission" date="2019-10" db="EMBL/GenBank/DDBJ databases">
        <authorList>
            <person name="Zhang R."/>
            <person name="Pan Y."/>
            <person name="Wang J."/>
            <person name="Ma R."/>
            <person name="Yu S."/>
        </authorList>
    </citation>
    <scope>NUCLEOTIDE SEQUENCE</scope>
    <source>
        <strain evidence="2">LA-IB0</strain>
        <tissue evidence="2">Leaf</tissue>
    </source>
</reference>
<feature type="compositionally biased region" description="Polar residues" evidence="1">
    <location>
        <begin position="63"/>
        <end position="78"/>
    </location>
</feature>
<evidence type="ECO:0000313" key="2">
    <source>
        <dbReference type="EMBL" id="KAG8366026.1"/>
    </source>
</evidence>
<feature type="compositionally biased region" description="Basic and acidic residues" evidence="1">
    <location>
        <begin position="47"/>
        <end position="61"/>
    </location>
</feature>
<evidence type="ECO:0000313" key="3">
    <source>
        <dbReference type="Proteomes" id="UP000826271"/>
    </source>
</evidence>
<feature type="compositionally biased region" description="Basic residues" evidence="1">
    <location>
        <begin position="10"/>
        <end position="19"/>
    </location>
</feature>
<keyword evidence="3" id="KW-1185">Reference proteome</keyword>
<evidence type="ECO:0000256" key="1">
    <source>
        <dbReference type="SAM" id="MobiDB-lite"/>
    </source>
</evidence>
<sequence length="108" mass="13049">MEKKMNMNHHDKHGVRHRPRDPYEIYELEHMLHSVNKVSNNHRAKPQTREKVPSDYFDKGRTAQHNWHSTYDGNESISNETINREAEDFIEMKHKKFELSKWMSVNEC</sequence>
<name>A0AAV6W3Z7_9LAMI</name>
<dbReference type="EMBL" id="WHWC01000017">
    <property type="protein sequence ID" value="KAG8366026.1"/>
    <property type="molecule type" value="Genomic_DNA"/>
</dbReference>
<protein>
    <submittedName>
        <fullName evidence="2">Uncharacterized protein</fullName>
    </submittedName>
</protein>
<proteinExistence type="predicted"/>
<feature type="region of interest" description="Disordered" evidence="1">
    <location>
        <begin position="37"/>
        <end position="78"/>
    </location>
</feature>
<comment type="caution">
    <text evidence="2">The sequence shown here is derived from an EMBL/GenBank/DDBJ whole genome shotgun (WGS) entry which is preliminary data.</text>
</comment>
<dbReference type="Proteomes" id="UP000826271">
    <property type="component" value="Unassembled WGS sequence"/>
</dbReference>